<evidence type="ECO:0000256" key="1">
    <source>
        <dbReference type="ARBA" id="ARBA00009003"/>
    </source>
</evidence>
<reference evidence="3 4" key="1">
    <citation type="journal article" date="2016" name="PLoS Pathog.">
        <title>Biosynthesis of antibiotic leucinostatins in bio-control fungus Purpureocillium lilacinum and their inhibition on phytophthora revealed by genome mining.</title>
        <authorList>
            <person name="Wang G."/>
            <person name="Liu Z."/>
            <person name="Lin R."/>
            <person name="Li E."/>
            <person name="Mao Z."/>
            <person name="Ling J."/>
            <person name="Yang Y."/>
            <person name="Yin W.B."/>
            <person name="Xie B."/>
        </authorList>
    </citation>
    <scope>NUCLEOTIDE SEQUENCE [LARGE SCALE GENOMIC DNA]</scope>
    <source>
        <strain evidence="3">170</strain>
    </source>
</reference>
<feature type="transmembrane region" description="Helical" evidence="2">
    <location>
        <begin position="32"/>
        <end position="50"/>
    </location>
</feature>
<dbReference type="Proteomes" id="UP000078397">
    <property type="component" value="Unassembled WGS sequence"/>
</dbReference>
<organism evidence="3 4">
    <name type="scientific">Pochonia chlamydosporia 170</name>
    <dbReference type="NCBI Taxonomy" id="1380566"/>
    <lineage>
        <taxon>Eukaryota</taxon>
        <taxon>Fungi</taxon>
        <taxon>Dikarya</taxon>
        <taxon>Ascomycota</taxon>
        <taxon>Pezizomycotina</taxon>
        <taxon>Sordariomycetes</taxon>
        <taxon>Hypocreomycetidae</taxon>
        <taxon>Hypocreales</taxon>
        <taxon>Clavicipitaceae</taxon>
        <taxon>Pochonia</taxon>
    </lineage>
</organism>
<dbReference type="PANTHER" id="PTHR31834">
    <property type="entry name" value="INITIATION-SPECIFIC ALPHA-1,6-MANNOSYLTRANSFERASE"/>
    <property type="match status" value="1"/>
</dbReference>
<keyword evidence="4" id="KW-1185">Reference proteome</keyword>
<dbReference type="STRING" id="1380566.A0A179FJD0"/>
<dbReference type="Pfam" id="PF04488">
    <property type="entry name" value="Gly_transf_sug"/>
    <property type="match status" value="1"/>
</dbReference>
<dbReference type="Gene3D" id="3.90.550.20">
    <property type="match status" value="1"/>
</dbReference>
<dbReference type="EMBL" id="LSBJ02000005">
    <property type="protein sequence ID" value="OAQ65487.1"/>
    <property type="molecule type" value="Genomic_DNA"/>
</dbReference>
<dbReference type="InterPro" id="IPR007577">
    <property type="entry name" value="GlycoTrfase_DXD_sugar-bd_CS"/>
</dbReference>
<dbReference type="InterPro" id="IPR039367">
    <property type="entry name" value="Och1-like"/>
</dbReference>
<dbReference type="GO" id="GO:0000009">
    <property type="term" value="F:alpha-1,6-mannosyltransferase activity"/>
    <property type="evidence" value="ECO:0007669"/>
    <property type="project" value="InterPro"/>
</dbReference>
<evidence type="ECO:0000256" key="2">
    <source>
        <dbReference type="SAM" id="Phobius"/>
    </source>
</evidence>
<proteinExistence type="inferred from homology"/>
<keyword evidence="2" id="KW-0812">Transmembrane</keyword>
<dbReference type="PANTHER" id="PTHR31834:SF1">
    <property type="entry name" value="INITIATION-SPECIFIC ALPHA-1,6-MANNOSYLTRANSFERASE"/>
    <property type="match status" value="1"/>
</dbReference>
<sequence>MLEKPDLAFEPIHSLYTKIVYMINLKASRARLLVIISAVFALFGLLHFTLSQNAVAFAKTSRISTKITQEGPLIPKKIWQIYLRPSTSNDSFQIDPTKISDAASWLARNPDYSYHLIGDQGASRILHRHKLSNQKIRQIYNRLPNTGMKSDLLRYLILADEGGVYSDTDVEALRPIDRWVPSQYSREAKVIVGIEFDRLNGSNWGEVHEEIQFCQWTIAAAPNHPLLHNMVSSVVSGLEKYSADRNSTLDHVKITNSDVINLTGPSAWTDVVFEQLRTFQPNLTSIRNLTGLTEPTLIGDILVLPIDGFGMGQGHSNSTNDGSIPESALVRHKFHGSWRQETDKND</sequence>
<gene>
    <name evidence="3" type="ORF">VFPPC_10817</name>
</gene>
<comment type="caution">
    <text evidence="3">The sequence shown here is derived from an EMBL/GenBank/DDBJ whole genome shotgun (WGS) entry which is preliminary data.</text>
</comment>
<dbReference type="OrthoDB" id="409543at2759"/>
<evidence type="ECO:0000313" key="3">
    <source>
        <dbReference type="EMBL" id="OAQ65487.1"/>
    </source>
</evidence>
<evidence type="ECO:0000313" key="4">
    <source>
        <dbReference type="Proteomes" id="UP000078397"/>
    </source>
</evidence>
<protein>
    <submittedName>
        <fullName evidence="3">Alpha-1,6-mannosyltransferase Och1</fullName>
    </submittedName>
</protein>
<keyword evidence="2" id="KW-0472">Membrane</keyword>
<dbReference type="GeneID" id="28853119"/>
<dbReference type="InterPro" id="IPR029044">
    <property type="entry name" value="Nucleotide-diphossugar_trans"/>
</dbReference>
<dbReference type="AlphaFoldDB" id="A0A179FJD0"/>
<dbReference type="GO" id="GO:0000136">
    <property type="term" value="C:mannan polymerase complex"/>
    <property type="evidence" value="ECO:0007669"/>
    <property type="project" value="TreeGrafter"/>
</dbReference>
<accession>A0A179FJD0</accession>
<dbReference type="RefSeq" id="XP_018142801.1">
    <property type="nucleotide sequence ID" value="XM_018289125.1"/>
</dbReference>
<comment type="similarity">
    <text evidence="1">Belongs to the glycosyltransferase 32 family.</text>
</comment>
<name>A0A179FJD0_METCM</name>
<keyword evidence="2" id="KW-1133">Transmembrane helix</keyword>
<dbReference type="SUPFAM" id="SSF53448">
    <property type="entry name" value="Nucleotide-diphospho-sugar transferases"/>
    <property type="match status" value="1"/>
</dbReference>
<dbReference type="KEGG" id="pchm:VFPPC_10817"/>
<dbReference type="GO" id="GO:0006487">
    <property type="term" value="P:protein N-linked glycosylation"/>
    <property type="evidence" value="ECO:0007669"/>
    <property type="project" value="TreeGrafter"/>
</dbReference>